<dbReference type="Proteomes" id="UP001108027">
    <property type="component" value="Unassembled WGS sequence"/>
</dbReference>
<evidence type="ECO:0000256" key="2">
    <source>
        <dbReference type="SAM" id="SignalP"/>
    </source>
</evidence>
<proteinExistence type="predicted"/>
<reference evidence="3" key="1">
    <citation type="submission" date="2021-10" db="EMBL/GenBank/DDBJ databases">
        <title>The diversity and Nitrogen Metabolism of Culturable Nitrate-Utilizing Bacteria Within the Oxygen Minimum Zone of the Changjiang (Yangtze River)Estuary.</title>
        <authorList>
            <person name="Zhang D."/>
            <person name="Zheng J."/>
            <person name="Liu S."/>
            <person name="He W."/>
        </authorList>
    </citation>
    <scope>NUCLEOTIDE SEQUENCE</scope>
    <source>
        <strain evidence="3">FXH-223</strain>
    </source>
</reference>
<evidence type="ECO:0000256" key="1">
    <source>
        <dbReference type="SAM" id="MobiDB-lite"/>
    </source>
</evidence>
<name>A0A9Q3YLB3_9GAMM</name>
<feature type="compositionally biased region" description="Basic and acidic residues" evidence="1">
    <location>
        <begin position="80"/>
        <end position="104"/>
    </location>
</feature>
<gene>
    <name evidence="3" type="ORF">LL252_03530</name>
</gene>
<dbReference type="EMBL" id="JAJGNA010000002">
    <property type="protein sequence ID" value="MCC4307634.1"/>
    <property type="molecule type" value="Genomic_DNA"/>
</dbReference>
<feature type="signal peptide" evidence="2">
    <location>
        <begin position="1"/>
        <end position="24"/>
    </location>
</feature>
<feature type="region of interest" description="Disordered" evidence="1">
    <location>
        <begin position="75"/>
        <end position="104"/>
    </location>
</feature>
<organism evidence="3 4">
    <name type="scientific">Alloalcanivorax marinus</name>
    <dbReference type="NCBI Taxonomy" id="1177169"/>
    <lineage>
        <taxon>Bacteria</taxon>
        <taxon>Pseudomonadati</taxon>
        <taxon>Pseudomonadota</taxon>
        <taxon>Gammaproteobacteria</taxon>
        <taxon>Oceanospirillales</taxon>
        <taxon>Alcanivoracaceae</taxon>
        <taxon>Alloalcanivorax</taxon>
    </lineage>
</organism>
<keyword evidence="4" id="KW-1185">Reference proteome</keyword>
<sequence length="215" mass="24362">MKRAAVLWLLPVLWWPALSPAAPARPDPEAGTVMYRHTTPDGNIAISATLSQQAIFAGYQVLDHNGRVLKEVAPAPPEAQARRRQELAQRQQAERQARQDEELRRLYAGPEDAVRARERQVDALELKIGYARNTLVQLENKRDEEIRNAARAERAGRDVPDGTREAIERYNRQIADTREEMAAHHQDIEAVRAQYEPIIERLRQLEAGGRSSPTP</sequence>
<feature type="chain" id="PRO_5040143386" description="DUF4124 domain-containing protein" evidence="2">
    <location>
        <begin position="25"/>
        <end position="215"/>
    </location>
</feature>
<dbReference type="RefSeq" id="WP_204429977.1">
    <property type="nucleotide sequence ID" value="NZ_JADDOL010000015.1"/>
</dbReference>
<evidence type="ECO:0000313" key="3">
    <source>
        <dbReference type="EMBL" id="MCC4307634.1"/>
    </source>
</evidence>
<evidence type="ECO:0000313" key="4">
    <source>
        <dbReference type="Proteomes" id="UP001108027"/>
    </source>
</evidence>
<accession>A0A9Q3YLB3</accession>
<evidence type="ECO:0008006" key="5">
    <source>
        <dbReference type="Google" id="ProtNLM"/>
    </source>
</evidence>
<keyword evidence="2" id="KW-0732">Signal</keyword>
<dbReference type="AlphaFoldDB" id="A0A9Q3YLB3"/>
<protein>
    <recommendedName>
        <fullName evidence="5">DUF4124 domain-containing protein</fullName>
    </recommendedName>
</protein>
<comment type="caution">
    <text evidence="3">The sequence shown here is derived from an EMBL/GenBank/DDBJ whole genome shotgun (WGS) entry which is preliminary data.</text>
</comment>